<dbReference type="InterPro" id="IPR005229">
    <property type="entry name" value="YicC/YloC-like"/>
</dbReference>
<dbReference type="EMBL" id="BMES01000002">
    <property type="protein sequence ID" value="GGH21626.1"/>
    <property type="molecule type" value="Genomic_DNA"/>
</dbReference>
<dbReference type="NCBIfam" id="TIGR00255">
    <property type="entry name" value="YicC/YloC family endoribonuclease"/>
    <property type="match status" value="1"/>
</dbReference>
<evidence type="ECO:0000256" key="5">
    <source>
        <dbReference type="ARBA" id="ARBA00035648"/>
    </source>
</evidence>
<evidence type="ECO:0000256" key="1">
    <source>
        <dbReference type="ARBA" id="ARBA00001968"/>
    </source>
</evidence>
<comment type="caution">
    <text evidence="8">The sequence shown here is derived from an EMBL/GenBank/DDBJ whole genome shotgun (WGS) entry which is preliminary data.</text>
</comment>
<evidence type="ECO:0000259" key="6">
    <source>
        <dbReference type="Pfam" id="PF03755"/>
    </source>
</evidence>
<feature type="domain" description="Endoribonuclease YicC-like C-terminal" evidence="7">
    <location>
        <begin position="182"/>
        <end position="295"/>
    </location>
</feature>
<comment type="cofactor">
    <cofactor evidence="1">
        <name>a divalent metal cation</name>
        <dbReference type="ChEBI" id="CHEBI:60240"/>
    </cofactor>
</comment>
<comment type="similarity">
    <text evidence="5">Belongs to the YicC/YloC family.</text>
</comment>
<evidence type="ECO:0000256" key="2">
    <source>
        <dbReference type="ARBA" id="ARBA00022722"/>
    </source>
</evidence>
<dbReference type="Pfam" id="PF03755">
    <property type="entry name" value="YicC-like_N"/>
    <property type="match status" value="1"/>
</dbReference>
<reference evidence="8" key="1">
    <citation type="journal article" date="2014" name="Int. J. Syst. Evol. Microbiol.">
        <title>Complete genome sequence of Corynebacterium casei LMG S-19264T (=DSM 44701T), isolated from a smear-ripened cheese.</title>
        <authorList>
            <consortium name="US DOE Joint Genome Institute (JGI-PGF)"/>
            <person name="Walter F."/>
            <person name="Albersmeier A."/>
            <person name="Kalinowski J."/>
            <person name="Ruckert C."/>
        </authorList>
    </citation>
    <scope>NUCLEOTIDE SEQUENCE</scope>
    <source>
        <strain evidence="8">CGMCC 1.12214</strain>
    </source>
</reference>
<evidence type="ECO:0000256" key="4">
    <source>
        <dbReference type="ARBA" id="ARBA00022801"/>
    </source>
</evidence>
<feature type="domain" description="Endoribonuclease YicC-like N-terminal" evidence="6">
    <location>
        <begin position="4"/>
        <end position="158"/>
    </location>
</feature>
<evidence type="ECO:0000256" key="3">
    <source>
        <dbReference type="ARBA" id="ARBA00022759"/>
    </source>
</evidence>
<proteinExistence type="inferred from homology"/>
<evidence type="ECO:0000259" key="7">
    <source>
        <dbReference type="Pfam" id="PF08340"/>
    </source>
</evidence>
<keyword evidence="2" id="KW-0540">Nuclease</keyword>
<dbReference type="GO" id="GO:0016787">
    <property type="term" value="F:hydrolase activity"/>
    <property type="evidence" value="ECO:0007669"/>
    <property type="project" value="UniProtKB-KW"/>
</dbReference>
<dbReference type="AlphaFoldDB" id="A0A917I798"/>
<dbReference type="PANTHER" id="PTHR30636">
    <property type="entry name" value="UPF0701 PROTEIN YICC"/>
    <property type="match status" value="1"/>
</dbReference>
<dbReference type="RefSeq" id="WP_188518182.1">
    <property type="nucleotide sequence ID" value="NZ_BMES01000002.1"/>
</dbReference>
<evidence type="ECO:0000313" key="8">
    <source>
        <dbReference type="EMBL" id="GGH21626.1"/>
    </source>
</evidence>
<dbReference type="GO" id="GO:0004521">
    <property type="term" value="F:RNA endonuclease activity"/>
    <property type="evidence" value="ECO:0007669"/>
    <property type="project" value="InterPro"/>
</dbReference>
<dbReference type="InterPro" id="IPR013527">
    <property type="entry name" value="YicC-like_N"/>
</dbReference>
<keyword evidence="3" id="KW-0255">Endonuclease</keyword>
<dbReference type="InterPro" id="IPR013551">
    <property type="entry name" value="YicC-like_C"/>
</dbReference>
<accession>A0A917I798</accession>
<organism evidence="8 9">
    <name type="scientific">Alsobacter metallidurans</name>
    <dbReference type="NCBI Taxonomy" id="340221"/>
    <lineage>
        <taxon>Bacteria</taxon>
        <taxon>Pseudomonadati</taxon>
        <taxon>Pseudomonadota</taxon>
        <taxon>Alphaproteobacteria</taxon>
        <taxon>Hyphomicrobiales</taxon>
        <taxon>Alsobacteraceae</taxon>
        <taxon>Alsobacter</taxon>
    </lineage>
</organism>
<dbReference type="Proteomes" id="UP000603912">
    <property type="component" value="Unassembled WGS sequence"/>
</dbReference>
<gene>
    <name evidence="8" type="ORF">GCM10007036_26030</name>
</gene>
<keyword evidence="4" id="KW-0378">Hydrolase</keyword>
<evidence type="ECO:0008006" key="10">
    <source>
        <dbReference type="Google" id="ProtNLM"/>
    </source>
</evidence>
<sequence length="295" mass="31484">MALASMTGFAREVGQTGPWQYVWELKTVNAKGLDVRLKTPPGFEALAEEARSRIGKAIQRGTCFASLAASRESAPPVARVNTALLDSLVEALAPYDGRFGLRAPSVGSLLSVRGVVDVVEPEEDPDAAAASGADMLAALDRALKSLVETRREEGRALADLLAARIDAMAALADAADACPARKPEAVKARLSEQIASLIDASKGLDPNRLHQEAVLLAAKADIREEIDRLRAHVGAARELIGKGGPVGRRLDFLAQEFSREANTLCAKANDVTLTVIGLDLKTEVEQFREQVQNVE</sequence>
<keyword evidence="9" id="KW-1185">Reference proteome</keyword>
<name>A0A917I798_9HYPH</name>
<evidence type="ECO:0000313" key="9">
    <source>
        <dbReference type="Proteomes" id="UP000603912"/>
    </source>
</evidence>
<dbReference type="PANTHER" id="PTHR30636:SF3">
    <property type="entry name" value="UPF0701 PROTEIN YICC"/>
    <property type="match status" value="1"/>
</dbReference>
<protein>
    <recommendedName>
        <fullName evidence="10">YicC family protein</fullName>
    </recommendedName>
</protein>
<reference evidence="8" key="2">
    <citation type="submission" date="2020-09" db="EMBL/GenBank/DDBJ databases">
        <authorList>
            <person name="Sun Q."/>
            <person name="Zhou Y."/>
        </authorList>
    </citation>
    <scope>NUCLEOTIDE SEQUENCE</scope>
    <source>
        <strain evidence="8">CGMCC 1.12214</strain>
    </source>
</reference>
<dbReference type="Pfam" id="PF08340">
    <property type="entry name" value="YicC-like_C"/>
    <property type="match status" value="1"/>
</dbReference>